<evidence type="ECO:0000256" key="3">
    <source>
        <dbReference type="PROSITE-ProRule" id="PRU10007"/>
    </source>
</evidence>
<dbReference type="RefSeq" id="WP_145114491.1">
    <property type="nucleotide sequence ID" value="NZ_CP036349.1"/>
</dbReference>
<sequence>MLKDKYPFYLANKPESPNADLEVTDKFTGKVATHVAMASASDIDRGIAAAVEATEPMRLMRPYERQAVLYHCVERFKQRADEMAMALCIEAGKPIKDSRGEVSRLIDTFRIAAEESVRVDGEIPNLEISARAKGYRGFVQRVPIGPCSFISPFNFPLNLAAHKVAPALAVGCPFVLKPASRTPIGAIVIGEILAETDLPPGAFSILPCHRDGADLFTTDDRLKLLSFTGSPDVGWDLKARAGKKPVILELGGNAACIVDEDANLEDAVARLVIGAFYQSGQSCIGVQRILAHEKIYDTLKDKLVAATKKLIAGDPKDEDTFIGPMISEGEAKRLDGWIQSAVKAGGKVLCGGKRDGAMLEATLLEDVPADQDLCTEEAFGPVAILSKFSSFDDALAQTNDSKFGLQAGIFTRDWYKIQQAWDTLEVGGVVIGDVPSWRVDNMPYGGVKDSGLGREGIRYAMEDMTEQRLLVIRTPSA</sequence>
<feature type="active site" evidence="3">
    <location>
        <position position="249"/>
    </location>
</feature>
<dbReference type="EMBL" id="CP036349">
    <property type="protein sequence ID" value="QDV75312.1"/>
    <property type="molecule type" value="Genomic_DNA"/>
</dbReference>
<evidence type="ECO:0000313" key="6">
    <source>
        <dbReference type="EMBL" id="QDV75312.1"/>
    </source>
</evidence>
<organism evidence="6 7">
    <name type="scientific">Botrimarina mediterranea</name>
    <dbReference type="NCBI Taxonomy" id="2528022"/>
    <lineage>
        <taxon>Bacteria</taxon>
        <taxon>Pseudomonadati</taxon>
        <taxon>Planctomycetota</taxon>
        <taxon>Planctomycetia</taxon>
        <taxon>Pirellulales</taxon>
        <taxon>Lacipirellulaceae</taxon>
        <taxon>Botrimarina</taxon>
    </lineage>
</organism>
<dbReference type="CDD" id="cd07147">
    <property type="entry name" value="ALDH_F21_RNP123"/>
    <property type="match status" value="1"/>
</dbReference>
<dbReference type="Gene3D" id="3.40.309.10">
    <property type="entry name" value="Aldehyde Dehydrogenase, Chain A, domain 2"/>
    <property type="match status" value="1"/>
</dbReference>
<dbReference type="InterPro" id="IPR016162">
    <property type="entry name" value="Ald_DH_N"/>
</dbReference>
<evidence type="ECO:0000256" key="4">
    <source>
        <dbReference type="RuleBase" id="RU003345"/>
    </source>
</evidence>
<dbReference type="PANTHER" id="PTHR42991:SF1">
    <property type="entry name" value="ALDEHYDE DEHYDROGENASE"/>
    <property type="match status" value="1"/>
</dbReference>
<evidence type="ECO:0000313" key="7">
    <source>
        <dbReference type="Proteomes" id="UP000316426"/>
    </source>
</evidence>
<accession>A0A518KBY5</accession>
<dbReference type="PANTHER" id="PTHR42991">
    <property type="entry name" value="ALDEHYDE DEHYDROGENASE"/>
    <property type="match status" value="1"/>
</dbReference>
<dbReference type="FunFam" id="3.40.605.10:FF:000020">
    <property type="entry name" value="Aldehyde dehydrogenase"/>
    <property type="match status" value="1"/>
</dbReference>
<dbReference type="EC" id="1.2.1.73" evidence="6"/>
<dbReference type="SUPFAM" id="SSF53720">
    <property type="entry name" value="ALDH-like"/>
    <property type="match status" value="1"/>
</dbReference>
<evidence type="ECO:0000259" key="5">
    <source>
        <dbReference type="Pfam" id="PF00171"/>
    </source>
</evidence>
<dbReference type="Gene3D" id="3.40.605.10">
    <property type="entry name" value="Aldehyde Dehydrogenase, Chain A, domain 1"/>
    <property type="match status" value="1"/>
</dbReference>
<dbReference type="GO" id="GO:0102984">
    <property type="term" value="F:sulfoacetaldehyde dehydrogenase activity"/>
    <property type="evidence" value="ECO:0007669"/>
    <property type="project" value="UniProtKB-EC"/>
</dbReference>
<dbReference type="PROSITE" id="PS00687">
    <property type="entry name" value="ALDEHYDE_DEHYDR_GLU"/>
    <property type="match status" value="1"/>
</dbReference>
<dbReference type="InterPro" id="IPR016163">
    <property type="entry name" value="Ald_DH_C"/>
</dbReference>
<evidence type="ECO:0000256" key="1">
    <source>
        <dbReference type="ARBA" id="ARBA00009986"/>
    </source>
</evidence>
<dbReference type="InterPro" id="IPR029510">
    <property type="entry name" value="Ald_DH_CS_GLU"/>
</dbReference>
<dbReference type="KEGG" id="bmei:Spa11_35270"/>
<dbReference type="Proteomes" id="UP000316426">
    <property type="component" value="Chromosome"/>
</dbReference>
<dbReference type="InterPro" id="IPR015590">
    <property type="entry name" value="Aldehyde_DH_dom"/>
</dbReference>
<comment type="similarity">
    <text evidence="1 4">Belongs to the aldehyde dehydrogenase family.</text>
</comment>
<dbReference type="InterPro" id="IPR051020">
    <property type="entry name" value="ALDH-related_metabolic_enz"/>
</dbReference>
<evidence type="ECO:0000256" key="2">
    <source>
        <dbReference type="ARBA" id="ARBA00023002"/>
    </source>
</evidence>
<gene>
    <name evidence="6" type="primary">safD</name>
    <name evidence="6" type="ORF">Spa11_35270</name>
</gene>
<name>A0A518KBY5_9BACT</name>
<dbReference type="InterPro" id="IPR016161">
    <property type="entry name" value="Ald_DH/histidinol_DH"/>
</dbReference>
<reference evidence="6 7" key="1">
    <citation type="submission" date="2019-02" db="EMBL/GenBank/DDBJ databases">
        <title>Deep-cultivation of Planctomycetes and their phenomic and genomic characterization uncovers novel biology.</title>
        <authorList>
            <person name="Wiegand S."/>
            <person name="Jogler M."/>
            <person name="Boedeker C."/>
            <person name="Pinto D."/>
            <person name="Vollmers J."/>
            <person name="Rivas-Marin E."/>
            <person name="Kohn T."/>
            <person name="Peeters S.H."/>
            <person name="Heuer A."/>
            <person name="Rast P."/>
            <person name="Oberbeckmann S."/>
            <person name="Bunk B."/>
            <person name="Jeske O."/>
            <person name="Meyerdierks A."/>
            <person name="Storesund J.E."/>
            <person name="Kallscheuer N."/>
            <person name="Luecker S."/>
            <person name="Lage O.M."/>
            <person name="Pohl T."/>
            <person name="Merkel B.J."/>
            <person name="Hornburger P."/>
            <person name="Mueller R.-W."/>
            <person name="Bruemmer F."/>
            <person name="Labrenz M."/>
            <person name="Spormann A.M."/>
            <person name="Op den Camp H."/>
            <person name="Overmann J."/>
            <person name="Amann R."/>
            <person name="Jetten M.S.M."/>
            <person name="Mascher T."/>
            <person name="Medema M.H."/>
            <person name="Devos D.P."/>
            <person name="Kaster A.-K."/>
            <person name="Ovreas L."/>
            <person name="Rohde M."/>
            <person name="Galperin M.Y."/>
            <person name="Jogler C."/>
        </authorList>
    </citation>
    <scope>NUCLEOTIDE SEQUENCE [LARGE SCALE GENOMIC DNA]</scope>
    <source>
        <strain evidence="6 7">Spa11</strain>
    </source>
</reference>
<feature type="domain" description="Aldehyde dehydrogenase" evidence="5">
    <location>
        <begin position="19"/>
        <end position="468"/>
    </location>
</feature>
<dbReference type="GO" id="GO:0008911">
    <property type="term" value="F:lactaldehyde dehydrogenase (NAD+) activity"/>
    <property type="evidence" value="ECO:0007669"/>
    <property type="project" value="TreeGrafter"/>
</dbReference>
<keyword evidence="7" id="KW-1185">Reference proteome</keyword>
<keyword evidence="2 4" id="KW-0560">Oxidoreductase</keyword>
<protein>
    <submittedName>
        <fullName evidence="6">Sulfoacetaldehyde dehydrogenase</fullName>
        <ecNumber evidence="6">1.2.1.73</ecNumber>
    </submittedName>
</protein>
<dbReference type="AlphaFoldDB" id="A0A518KBY5"/>
<proteinExistence type="inferred from homology"/>
<dbReference type="Pfam" id="PF00171">
    <property type="entry name" value="Aldedh"/>
    <property type="match status" value="1"/>
</dbReference>